<reference evidence="5 6" key="1">
    <citation type="submission" date="2015-09" db="EMBL/GenBank/DDBJ databases">
        <authorList>
            <consortium name="Pathogen Informatics"/>
        </authorList>
    </citation>
    <scope>NUCLEOTIDE SEQUENCE [LARGE SCALE GENOMIC DNA]</scope>
    <source>
        <strain evidence="5 6">2789STDY5608851</strain>
    </source>
</reference>
<dbReference type="InterPro" id="IPR011051">
    <property type="entry name" value="RmlC_Cupin_sf"/>
</dbReference>
<evidence type="ECO:0000313" key="5">
    <source>
        <dbReference type="EMBL" id="CUO45149.1"/>
    </source>
</evidence>
<dbReference type="InterPro" id="IPR020449">
    <property type="entry name" value="Tscrpt_reg_AraC-type_HTH"/>
</dbReference>
<sequence>MAKAYHEALHPLGNLGIQVSMAALENTHIPAHWHEAMEILFCLNGSVRIHIEHEHLTLQRNQLIVFDSKEVHSIHSDSKLYMFLCIHVDKKQLSVYCPNLELYHIKCRPVSLDDSKSTQYIHLCQLAHDLTRTNVENKNTSAMRSDGTALLMLADLIRYFSVYSLPGTTTGTGQSNDILRKIISYVNEHYTEKLSLEEVANQVGFSREYFCRFFKQHMGITFLRYLNEVRISHAGRILMNTDKSISEVMQESGFTNQTIFNRLFKEIYGMTPRQARNSYAENTYS</sequence>
<evidence type="ECO:0000313" key="6">
    <source>
        <dbReference type="Proteomes" id="UP000095380"/>
    </source>
</evidence>
<evidence type="ECO:0000256" key="1">
    <source>
        <dbReference type="ARBA" id="ARBA00023015"/>
    </source>
</evidence>
<name>A0A174F901_9FIRM</name>
<dbReference type="AlphaFoldDB" id="A0A174F901"/>
<dbReference type="RefSeq" id="WP_022415253.1">
    <property type="nucleotide sequence ID" value="NZ_CYYM01000014.1"/>
</dbReference>
<dbReference type="GO" id="GO:0003700">
    <property type="term" value="F:DNA-binding transcription factor activity"/>
    <property type="evidence" value="ECO:0007669"/>
    <property type="project" value="InterPro"/>
</dbReference>
<keyword evidence="2 5" id="KW-0238">DNA-binding</keyword>
<dbReference type="InterPro" id="IPR018060">
    <property type="entry name" value="HTH_AraC"/>
</dbReference>
<dbReference type="Proteomes" id="UP000095380">
    <property type="component" value="Unassembled WGS sequence"/>
</dbReference>
<keyword evidence="1" id="KW-0805">Transcription regulation</keyword>
<evidence type="ECO:0000256" key="2">
    <source>
        <dbReference type="ARBA" id="ARBA00023125"/>
    </source>
</evidence>
<dbReference type="InterPro" id="IPR009057">
    <property type="entry name" value="Homeodomain-like_sf"/>
</dbReference>
<dbReference type="SUPFAM" id="SSF51182">
    <property type="entry name" value="RmlC-like cupins"/>
    <property type="match status" value="1"/>
</dbReference>
<evidence type="ECO:0000259" key="4">
    <source>
        <dbReference type="PROSITE" id="PS01124"/>
    </source>
</evidence>
<dbReference type="Pfam" id="PF12833">
    <property type="entry name" value="HTH_18"/>
    <property type="match status" value="1"/>
</dbReference>
<dbReference type="Gene3D" id="1.10.10.60">
    <property type="entry name" value="Homeodomain-like"/>
    <property type="match status" value="2"/>
</dbReference>
<proteinExistence type="predicted"/>
<dbReference type="PROSITE" id="PS01124">
    <property type="entry name" value="HTH_ARAC_FAMILY_2"/>
    <property type="match status" value="1"/>
</dbReference>
<dbReference type="InterPro" id="IPR003313">
    <property type="entry name" value="AraC-bd"/>
</dbReference>
<dbReference type="PANTHER" id="PTHR43280:SF34">
    <property type="entry name" value="ARAC-FAMILY TRANSCRIPTIONAL REGULATOR"/>
    <property type="match status" value="1"/>
</dbReference>
<dbReference type="PANTHER" id="PTHR43280">
    <property type="entry name" value="ARAC-FAMILY TRANSCRIPTIONAL REGULATOR"/>
    <property type="match status" value="1"/>
</dbReference>
<accession>A0A174F901</accession>
<gene>
    <name evidence="5" type="primary">tetD_1</name>
    <name evidence="5" type="ORF">ERS852408_02189</name>
</gene>
<dbReference type="Pfam" id="PF02311">
    <property type="entry name" value="AraC_binding"/>
    <property type="match status" value="1"/>
</dbReference>
<dbReference type="GO" id="GO:0043565">
    <property type="term" value="F:sequence-specific DNA binding"/>
    <property type="evidence" value="ECO:0007669"/>
    <property type="project" value="InterPro"/>
</dbReference>
<protein>
    <submittedName>
        <fullName evidence="5">DNA-binding transcriptional regulator AraC</fullName>
    </submittedName>
</protein>
<dbReference type="Gene3D" id="2.60.120.10">
    <property type="entry name" value="Jelly Rolls"/>
    <property type="match status" value="1"/>
</dbReference>
<evidence type="ECO:0000256" key="3">
    <source>
        <dbReference type="ARBA" id="ARBA00023163"/>
    </source>
</evidence>
<keyword evidence="3" id="KW-0804">Transcription</keyword>
<dbReference type="PRINTS" id="PR00032">
    <property type="entry name" value="HTHARAC"/>
</dbReference>
<feature type="domain" description="HTH araC/xylS-type" evidence="4">
    <location>
        <begin position="180"/>
        <end position="278"/>
    </location>
</feature>
<dbReference type="InterPro" id="IPR014710">
    <property type="entry name" value="RmlC-like_jellyroll"/>
</dbReference>
<organism evidence="5 6">
    <name type="scientific">Dorea longicatena</name>
    <dbReference type="NCBI Taxonomy" id="88431"/>
    <lineage>
        <taxon>Bacteria</taxon>
        <taxon>Bacillati</taxon>
        <taxon>Bacillota</taxon>
        <taxon>Clostridia</taxon>
        <taxon>Lachnospirales</taxon>
        <taxon>Lachnospiraceae</taxon>
        <taxon>Dorea</taxon>
    </lineage>
</organism>
<dbReference type="SMART" id="SM00342">
    <property type="entry name" value="HTH_ARAC"/>
    <property type="match status" value="1"/>
</dbReference>
<dbReference type="EMBL" id="CYYM01000014">
    <property type="protein sequence ID" value="CUO45149.1"/>
    <property type="molecule type" value="Genomic_DNA"/>
</dbReference>
<dbReference type="SUPFAM" id="SSF46689">
    <property type="entry name" value="Homeodomain-like"/>
    <property type="match status" value="2"/>
</dbReference>